<feature type="compositionally biased region" description="Basic and acidic residues" evidence="1">
    <location>
        <begin position="69"/>
        <end position="78"/>
    </location>
</feature>
<feature type="compositionally biased region" description="Low complexity" evidence="1">
    <location>
        <begin position="79"/>
        <end position="90"/>
    </location>
</feature>
<reference evidence="2" key="1">
    <citation type="submission" date="2020-07" db="EMBL/GenBank/DDBJ databases">
        <title>Multicomponent nature underlies the extraordinary mechanical properties of spider dragline silk.</title>
        <authorList>
            <person name="Kono N."/>
            <person name="Nakamura H."/>
            <person name="Mori M."/>
            <person name="Yoshida Y."/>
            <person name="Ohtoshi R."/>
            <person name="Malay A.D."/>
            <person name="Moran D.A.P."/>
            <person name="Tomita M."/>
            <person name="Numata K."/>
            <person name="Arakawa K."/>
        </authorList>
    </citation>
    <scope>NUCLEOTIDE SEQUENCE</scope>
</reference>
<keyword evidence="3" id="KW-1185">Reference proteome</keyword>
<evidence type="ECO:0000313" key="3">
    <source>
        <dbReference type="Proteomes" id="UP000887116"/>
    </source>
</evidence>
<comment type="caution">
    <text evidence="2">The sequence shown here is derived from an EMBL/GenBank/DDBJ whole genome shotgun (WGS) entry which is preliminary data.</text>
</comment>
<sequence>MISLHLISGNGFVTERIKELPAEPLWAQYNFLRKNLCVFANPKKGVLKGEYTSVVHGHGHETNGYGHETNGHSHETNGHGHQTNGHGHQTNGHGHELIAATTSVKYFPIVSKNPGSFVYLRPL</sequence>
<evidence type="ECO:0000256" key="1">
    <source>
        <dbReference type="SAM" id="MobiDB-lite"/>
    </source>
</evidence>
<proteinExistence type="predicted"/>
<protein>
    <submittedName>
        <fullName evidence="2">Uncharacterized protein</fullName>
    </submittedName>
</protein>
<feature type="region of interest" description="Disordered" evidence="1">
    <location>
        <begin position="68"/>
        <end position="90"/>
    </location>
</feature>
<evidence type="ECO:0000313" key="2">
    <source>
        <dbReference type="EMBL" id="GFQ84561.1"/>
    </source>
</evidence>
<dbReference type="EMBL" id="BMAO01012880">
    <property type="protein sequence ID" value="GFQ84561.1"/>
    <property type="molecule type" value="Genomic_DNA"/>
</dbReference>
<accession>A0A8X6KUA4</accession>
<dbReference type="Proteomes" id="UP000887116">
    <property type="component" value="Unassembled WGS sequence"/>
</dbReference>
<dbReference type="AlphaFoldDB" id="A0A8X6KUA4"/>
<gene>
    <name evidence="2" type="ORF">TNCT_221931</name>
</gene>
<name>A0A8X6KUA4_TRICU</name>
<organism evidence="2 3">
    <name type="scientific">Trichonephila clavata</name>
    <name type="common">Joro spider</name>
    <name type="synonym">Nephila clavata</name>
    <dbReference type="NCBI Taxonomy" id="2740835"/>
    <lineage>
        <taxon>Eukaryota</taxon>
        <taxon>Metazoa</taxon>
        <taxon>Ecdysozoa</taxon>
        <taxon>Arthropoda</taxon>
        <taxon>Chelicerata</taxon>
        <taxon>Arachnida</taxon>
        <taxon>Araneae</taxon>
        <taxon>Araneomorphae</taxon>
        <taxon>Entelegynae</taxon>
        <taxon>Araneoidea</taxon>
        <taxon>Nephilidae</taxon>
        <taxon>Trichonephila</taxon>
    </lineage>
</organism>